<accession>A0AAV1DWN7</accession>
<gene>
    <name evidence="1" type="ORF">OLC1_LOCUS19525</name>
</gene>
<evidence type="ECO:0000313" key="2">
    <source>
        <dbReference type="Proteomes" id="UP001161247"/>
    </source>
</evidence>
<dbReference type="Proteomes" id="UP001161247">
    <property type="component" value="Chromosome 7"/>
</dbReference>
<keyword evidence="2" id="KW-1185">Reference proteome</keyword>
<proteinExistence type="predicted"/>
<dbReference type="EMBL" id="OX459124">
    <property type="protein sequence ID" value="CAI9112305.1"/>
    <property type="molecule type" value="Genomic_DNA"/>
</dbReference>
<sequence>MASEIVESANLGIESICPRDEVCENSSALVGYVFMKSQDFLKKFGFLLFKILKMQKARFGEQQVMDFNDFRKLSTVTDGSWKKLKTGLIFQDPPLQADLVSKIVHLIDDLDAFIVDESLCQPTKTASTVDSRFQRKEEVGGPAKGIFSRIDVFQEEFRSLLKMLQEFNTLCLEDEALSSSQL</sequence>
<evidence type="ECO:0000313" key="1">
    <source>
        <dbReference type="EMBL" id="CAI9112305.1"/>
    </source>
</evidence>
<protein>
    <submittedName>
        <fullName evidence="1">OLC1v1012742C1</fullName>
    </submittedName>
</protein>
<reference evidence="1" key="1">
    <citation type="submission" date="2023-03" db="EMBL/GenBank/DDBJ databases">
        <authorList>
            <person name="Julca I."/>
        </authorList>
    </citation>
    <scope>NUCLEOTIDE SEQUENCE</scope>
</reference>
<dbReference type="AlphaFoldDB" id="A0AAV1DWN7"/>
<name>A0AAV1DWN7_OLDCO</name>
<organism evidence="1 2">
    <name type="scientific">Oldenlandia corymbosa var. corymbosa</name>
    <dbReference type="NCBI Taxonomy" id="529605"/>
    <lineage>
        <taxon>Eukaryota</taxon>
        <taxon>Viridiplantae</taxon>
        <taxon>Streptophyta</taxon>
        <taxon>Embryophyta</taxon>
        <taxon>Tracheophyta</taxon>
        <taxon>Spermatophyta</taxon>
        <taxon>Magnoliopsida</taxon>
        <taxon>eudicotyledons</taxon>
        <taxon>Gunneridae</taxon>
        <taxon>Pentapetalae</taxon>
        <taxon>asterids</taxon>
        <taxon>lamiids</taxon>
        <taxon>Gentianales</taxon>
        <taxon>Rubiaceae</taxon>
        <taxon>Rubioideae</taxon>
        <taxon>Spermacoceae</taxon>
        <taxon>Hedyotis-Oldenlandia complex</taxon>
        <taxon>Oldenlandia</taxon>
    </lineage>
</organism>